<dbReference type="EMBL" id="UZAK01000166">
    <property type="protein sequence ID" value="VDO60608.1"/>
    <property type="molecule type" value="Genomic_DNA"/>
</dbReference>
<dbReference type="Proteomes" id="UP000279833">
    <property type="component" value="Unassembled WGS sequence"/>
</dbReference>
<name>A0A183JC80_9TREM</name>
<dbReference type="AlphaFoldDB" id="A0A183JC80"/>
<organism evidence="3">
    <name type="scientific">Schistosoma curassoni</name>
    <dbReference type="NCBI Taxonomy" id="6186"/>
    <lineage>
        <taxon>Eukaryota</taxon>
        <taxon>Metazoa</taxon>
        <taxon>Spiralia</taxon>
        <taxon>Lophotrochozoa</taxon>
        <taxon>Platyhelminthes</taxon>
        <taxon>Trematoda</taxon>
        <taxon>Digenea</taxon>
        <taxon>Strigeidida</taxon>
        <taxon>Schistosomatoidea</taxon>
        <taxon>Schistosomatidae</taxon>
        <taxon>Schistosoma</taxon>
    </lineage>
</organism>
<keyword evidence="2" id="KW-1185">Reference proteome</keyword>
<sequence>MGLYSSITPKGRFGSPNSKPFVIAVLEYFNERLDLPPLLPETHRSNRPVN</sequence>
<proteinExistence type="predicted"/>
<protein>
    <submittedName>
        <fullName evidence="3">Transposase</fullName>
    </submittedName>
</protein>
<gene>
    <name evidence="1" type="ORF">SCUD_LOCUS287</name>
</gene>
<accession>A0A183JC80</accession>
<evidence type="ECO:0000313" key="1">
    <source>
        <dbReference type="EMBL" id="VDO60608.1"/>
    </source>
</evidence>
<dbReference type="WBParaSite" id="SCUD_0000028601-mRNA-1">
    <property type="protein sequence ID" value="SCUD_0000028601-mRNA-1"/>
    <property type="gene ID" value="SCUD_0000028601"/>
</dbReference>
<evidence type="ECO:0000313" key="2">
    <source>
        <dbReference type="Proteomes" id="UP000279833"/>
    </source>
</evidence>
<reference evidence="3" key="1">
    <citation type="submission" date="2016-06" db="UniProtKB">
        <authorList>
            <consortium name="WormBaseParasite"/>
        </authorList>
    </citation>
    <scope>IDENTIFICATION</scope>
</reference>
<reference evidence="1 2" key="2">
    <citation type="submission" date="2018-11" db="EMBL/GenBank/DDBJ databases">
        <authorList>
            <consortium name="Pathogen Informatics"/>
        </authorList>
    </citation>
    <scope>NUCLEOTIDE SEQUENCE [LARGE SCALE GENOMIC DNA]</scope>
    <source>
        <strain evidence="1">Dakar</strain>
        <strain evidence="2">Dakar, Senegal</strain>
    </source>
</reference>
<evidence type="ECO:0000313" key="3">
    <source>
        <dbReference type="WBParaSite" id="SCUD_0000028601-mRNA-1"/>
    </source>
</evidence>